<proteinExistence type="predicted"/>
<evidence type="ECO:0008006" key="6">
    <source>
        <dbReference type="Google" id="ProtNLM"/>
    </source>
</evidence>
<evidence type="ECO:0000313" key="5">
    <source>
        <dbReference type="Proteomes" id="UP001163336"/>
    </source>
</evidence>
<gene>
    <name evidence="4" type="ORF">MasN3_44190</name>
</gene>
<feature type="domain" description="Tle cognate immunity protein 4 C-terminal" evidence="2">
    <location>
        <begin position="183"/>
        <end position="358"/>
    </location>
</feature>
<feature type="compositionally biased region" description="Basic and acidic residues" evidence="1">
    <location>
        <begin position="484"/>
        <end position="495"/>
    </location>
</feature>
<feature type="domain" description="Tle cognate immunity protein 4 N-terminal" evidence="3">
    <location>
        <begin position="49"/>
        <end position="179"/>
    </location>
</feature>
<dbReference type="EMBL" id="AP026966">
    <property type="protein sequence ID" value="BDT60925.1"/>
    <property type="molecule type" value="Genomic_DNA"/>
</dbReference>
<dbReference type="Proteomes" id="UP001163336">
    <property type="component" value="Chromosome"/>
</dbReference>
<feature type="region of interest" description="Disordered" evidence="1">
    <location>
        <begin position="474"/>
        <end position="495"/>
    </location>
</feature>
<protein>
    <recommendedName>
        <fullName evidence="6">Tle cognate immunity protein 4 C-terminal domain-containing protein</fullName>
    </recommendedName>
</protein>
<evidence type="ECO:0000259" key="2">
    <source>
        <dbReference type="Pfam" id="PF18426"/>
    </source>
</evidence>
<dbReference type="PROSITE" id="PS51257">
    <property type="entry name" value="PROKAR_LIPOPROTEIN"/>
    <property type="match status" value="1"/>
</dbReference>
<keyword evidence="5" id="KW-1185">Reference proteome</keyword>
<accession>A0ABN6TFD3</accession>
<dbReference type="Pfam" id="PF18426">
    <property type="entry name" value="Tli4_C"/>
    <property type="match status" value="1"/>
</dbReference>
<dbReference type="Pfam" id="PF18443">
    <property type="entry name" value="Tli4_N"/>
    <property type="match status" value="1"/>
</dbReference>
<dbReference type="InterPro" id="IPR040761">
    <property type="entry name" value="Tli4_N"/>
</dbReference>
<reference evidence="4" key="1">
    <citation type="submission" date="2022-11" db="EMBL/GenBank/DDBJ databases">
        <title>Isolation and characterization of PLA-degrading bacterium Massilia sp. from Antarctic soil.</title>
        <authorList>
            <person name="Sato K."/>
            <person name="Gomez-Fuentes C."/>
            <person name="Ahmad S.A."/>
            <person name="Zulkharnain A."/>
        </authorList>
    </citation>
    <scope>NUCLEOTIDE SEQUENCE</scope>
    <source>
        <strain evidence="4">N-3</strain>
    </source>
</reference>
<sequence length="495" mass="54902">MLAITRLYIVPLAGVLLMLAACDRTPKEWKTANMTTLTPRLQAVFQKTKTVCFGRFMVDLPSSTTVAWGETDVSLGISVRPNGVNEVENLAQKFINELNSEKAINHDDVPLLLSVEHVPQPEGKIVIGYEDFQSVNGLKINGYFRLNNDGIIINARPLRNDRDGTVSLIKSIARRLKQRSENEIPIEHGNCIEHAFLPDKTAPGEEPPAELIRIGFRLKEFPDTHLSIFIGPSNPHYEESHSLEWRLNQLEKNQKTQDPNNPLIKTKDLRRGARQIHGWLNGFEALSRTPEQAEIHSIHDFAMDFRGVPSDPLKPYVEIQMQTGVADNVAGATKASLTDEEAIAVWDKITSTIRVRSTGTAAAKTAETDSGPRLPLGELAATGRACPQTGWWVPDEPKDRQGDRRQHIKAGERMPHVISLGEPSIWQKLKGERPTYRTATVWKLLSYDDAPVHVDTILATPTIAQVSSDNFAVKDAGGGTTESSRNDETSAQKKG</sequence>
<evidence type="ECO:0000313" key="4">
    <source>
        <dbReference type="EMBL" id="BDT60925.1"/>
    </source>
</evidence>
<organism evidence="4 5">
    <name type="scientific">Massilia varians</name>
    <dbReference type="NCBI Taxonomy" id="457921"/>
    <lineage>
        <taxon>Bacteria</taxon>
        <taxon>Pseudomonadati</taxon>
        <taxon>Pseudomonadota</taxon>
        <taxon>Betaproteobacteria</taxon>
        <taxon>Burkholderiales</taxon>
        <taxon>Oxalobacteraceae</taxon>
        <taxon>Telluria group</taxon>
        <taxon>Massilia</taxon>
    </lineage>
</organism>
<dbReference type="InterPro" id="IPR041290">
    <property type="entry name" value="Tli4_C"/>
</dbReference>
<evidence type="ECO:0000259" key="3">
    <source>
        <dbReference type="Pfam" id="PF18443"/>
    </source>
</evidence>
<evidence type="ECO:0000256" key="1">
    <source>
        <dbReference type="SAM" id="MobiDB-lite"/>
    </source>
</evidence>
<name>A0ABN6TFD3_9BURK</name>